<gene>
    <name evidence="1" type="ORF">MOST_18530</name>
</gene>
<sequence length="44" mass="4606">MLKKLAATVVSLGVALAVLVANGSVLPTSAWVWHQPEVPPGLRK</sequence>
<proteinExistence type="predicted"/>
<organism evidence="1 2">
    <name type="scientific">Neomoorella stamsii</name>
    <dbReference type="NCBI Taxonomy" id="1266720"/>
    <lineage>
        <taxon>Bacteria</taxon>
        <taxon>Bacillati</taxon>
        <taxon>Bacillota</taxon>
        <taxon>Clostridia</taxon>
        <taxon>Neomoorellales</taxon>
        <taxon>Neomoorellaceae</taxon>
        <taxon>Neomoorella</taxon>
    </lineage>
</organism>
<evidence type="ECO:0008006" key="3">
    <source>
        <dbReference type="Google" id="ProtNLM"/>
    </source>
</evidence>
<dbReference type="AlphaFoldDB" id="A0A9X7P5R7"/>
<dbReference type="EMBL" id="PVXL01000046">
    <property type="protein sequence ID" value="PRR72143.1"/>
    <property type="molecule type" value="Genomic_DNA"/>
</dbReference>
<comment type="caution">
    <text evidence="1">The sequence shown here is derived from an EMBL/GenBank/DDBJ whole genome shotgun (WGS) entry which is preliminary data.</text>
</comment>
<name>A0A9X7P5R7_9FIRM</name>
<protein>
    <recommendedName>
        <fullName evidence="3">Cyclic lactone autoinducer peptide</fullName>
    </recommendedName>
</protein>
<dbReference type="RefSeq" id="WP_083476857.1">
    <property type="nucleotide sequence ID" value="NZ_PVXL01000046.1"/>
</dbReference>
<dbReference type="InterPro" id="IPR009229">
    <property type="entry name" value="AgrD"/>
</dbReference>
<dbReference type="Proteomes" id="UP000239430">
    <property type="component" value="Unassembled WGS sequence"/>
</dbReference>
<keyword evidence="2" id="KW-1185">Reference proteome</keyword>
<reference evidence="1 2" key="1">
    <citation type="submission" date="2018-03" db="EMBL/GenBank/DDBJ databases">
        <title>Genome sequence of Moorella stamsii DSM 26217.</title>
        <authorList>
            <person name="Poehlein A."/>
            <person name="Daniel R."/>
        </authorList>
    </citation>
    <scope>NUCLEOTIDE SEQUENCE [LARGE SCALE GENOMIC DNA]</scope>
    <source>
        <strain evidence="2">DSM 26217</strain>
    </source>
</reference>
<evidence type="ECO:0000313" key="2">
    <source>
        <dbReference type="Proteomes" id="UP000239430"/>
    </source>
</evidence>
<evidence type="ECO:0000313" key="1">
    <source>
        <dbReference type="EMBL" id="PRR72143.1"/>
    </source>
</evidence>
<dbReference type="NCBIfam" id="TIGR04223">
    <property type="entry name" value="quorum_AgrD"/>
    <property type="match status" value="1"/>
</dbReference>
<accession>A0A9X7P5R7</accession>